<gene>
    <name evidence="14" type="ORF">N869_01990</name>
</gene>
<evidence type="ECO:0000313" key="14">
    <source>
        <dbReference type="EMBL" id="KGM13967.1"/>
    </source>
</evidence>
<dbReference type="GO" id="GO:0012505">
    <property type="term" value="C:endomembrane system"/>
    <property type="evidence" value="ECO:0007669"/>
    <property type="project" value="UniProtKB-SubCell"/>
</dbReference>
<feature type="domain" description="ArnT-like N-terminal" evidence="12">
    <location>
        <begin position="134"/>
        <end position="265"/>
    </location>
</feature>
<evidence type="ECO:0000256" key="9">
    <source>
        <dbReference type="ARBA" id="ARBA00093617"/>
    </source>
</evidence>
<evidence type="ECO:0000256" key="1">
    <source>
        <dbReference type="ARBA" id="ARBA00004127"/>
    </source>
</evidence>
<dbReference type="PANTHER" id="PTHR10050">
    <property type="entry name" value="DOLICHYL-PHOSPHATE-MANNOSE--PROTEIN MANNOSYLTRANSFERASE"/>
    <property type="match status" value="1"/>
</dbReference>
<evidence type="ECO:0000256" key="8">
    <source>
        <dbReference type="ARBA" id="ARBA00023136"/>
    </source>
</evidence>
<keyword evidence="8 10" id="KW-0472">Membrane</keyword>
<dbReference type="InterPro" id="IPR027005">
    <property type="entry name" value="PMT-like"/>
</dbReference>
<dbReference type="InterPro" id="IPR003342">
    <property type="entry name" value="ArnT-like_N"/>
</dbReference>
<evidence type="ECO:0000256" key="2">
    <source>
        <dbReference type="ARBA" id="ARBA00004922"/>
    </source>
</evidence>
<name>A0A0A0C1V9_9CELL</name>
<dbReference type="UniPathway" id="UPA00378"/>
<evidence type="ECO:0000256" key="5">
    <source>
        <dbReference type="ARBA" id="ARBA00022679"/>
    </source>
</evidence>
<evidence type="ECO:0000259" key="13">
    <source>
        <dbReference type="Pfam" id="PF16192"/>
    </source>
</evidence>
<evidence type="ECO:0000256" key="7">
    <source>
        <dbReference type="ARBA" id="ARBA00022989"/>
    </source>
</evidence>
<protein>
    <recommendedName>
        <fullName evidence="9 10">Polyprenol-phosphate-mannose--protein mannosyltransferase</fullName>
        <ecNumber evidence="10">2.4.1.-</ecNumber>
    </recommendedName>
</protein>
<keyword evidence="7 10" id="KW-1133">Transmembrane helix</keyword>
<evidence type="ECO:0000313" key="15">
    <source>
        <dbReference type="Proteomes" id="UP000054314"/>
    </source>
</evidence>
<dbReference type="AlphaFoldDB" id="A0A0A0C1V9"/>
<feature type="transmembrane region" description="Helical" evidence="10">
    <location>
        <begin position="405"/>
        <end position="422"/>
    </location>
</feature>
<feature type="transmembrane region" description="Helical" evidence="10">
    <location>
        <begin position="291"/>
        <end position="311"/>
    </location>
</feature>
<proteinExistence type="inferred from homology"/>
<feature type="transmembrane region" description="Helical" evidence="10">
    <location>
        <begin position="134"/>
        <end position="155"/>
    </location>
</feature>
<dbReference type="OrthoDB" id="9776737at2"/>
<sequence>MTATGGTGTTTTTDPPEAAPGPPGPSRWAQVRDLAERADGWLLALAVTTLAAVLRLVHLGRPQTLVFDETYYVKDAWTLLNLGYEAQWPEDPDPAFHAGQVDTYLDDPAYVVHPPAGKWVIALGLRLAGADEPAGWRLGTALAGIVTVLLVARIGRRLMSSTLLGGLAALLIAVDGAALVHSRVAILDGVLTLFVLAGFGALLLDRDHARRRLAPGTAPPRAPALWGPWSWWRPWRLAGGLLLGLAVGTKWSGLWFLAVFGLLTVGWDASTRYRAGIRRWWQAALLRDGPLAFVTVVGAALIGYLASWTGWLRTEGGFGRRWAELNPGEGLTWLPEGLRSLWKYHQDMWGFHTGLTTEHPYAAHPAGWLLQLRPTAFFFEQPEPAQAMCGADACARAITSLGNPLLWWLGSVAVLACVWWVVRHRDGVALAALSGIAAGWLPWFLYAHRTIFAFYVVVITPWLVMCLAWGVGRLLAWGAREPGRAALVRRVVVTGVVLVLLVSAFFWTSWTGAVTSYRWWRLHQWLPGWV</sequence>
<dbReference type="EMBL" id="AXCZ01000018">
    <property type="protein sequence ID" value="KGM13967.1"/>
    <property type="molecule type" value="Genomic_DNA"/>
</dbReference>
<dbReference type="RefSeq" id="WP_052104926.1">
    <property type="nucleotide sequence ID" value="NZ_AXCZ01000018.1"/>
</dbReference>
<keyword evidence="5 10" id="KW-0808">Transferase</keyword>
<keyword evidence="10" id="KW-1003">Cell membrane</keyword>
<dbReference type="GO" id="GO:0004169">
    <property type="term" value="F:dolichyl-phosphate-mannose-protein mannosyltransferase activity"/>
    <property type="evidence" value="ECO:0007669"/>
    <property type="project" value="UniProtKB-UniRule"/>
</dbReference>
<evidence type="ECO:0000256" key="3">
    <source>
        <dbReference type="ARBA" id="ARBA00007222"/>
    </source>
</evidence>
<feature type="region of interest" description="Disordered" evidence="11">
    <location>
        <begin position="1"/>
        <end position="27"/>
    </location>
</feature>
<feature type="transmembrane region" description="Helical" evidence="10">
    <location>
        <begin position="162"/>
        <end position="180"/>
    </location>
</feature>
<keyword evidence="15" id="KW-1185">Reference proteome</keyword>
<comment type="caution">
    <text evidence="14">The sequence shown here is derived from an EMBL/GenBank/DDBJ whole genome shotgun (WGS) entry which is preliminary data.</text>
</comment>
<feature type="transmembrane region" description="Helical" evidence="10">
    <location>
        <begin position="186"/>
        <end position="204"/>
    </location>
</feature>
<evidence type="ECO:0000256" key="11">
    <source>
        <dbReference type="SAM" id="MobiDB-lite"/>
    </source>
</evidence>
<organism evidence="14 15">
    <name type="scientific">Cellulomonas bogoriensis 69B4 = DSM 16987</name>
    <dbReference type="NCBI Taxonomy" id="1386082"/>
    <lineage>
        <taxon>Bacteria</taxon>
        <taxon>Bacillati</taxon>
        <taxon>Actinomycetota</taxon>
        <taxon>Actinomycetes</taxon>
        <taxon>Micrococcales</taxon>
        <taxon>Cellulomonadaceae</taxon>
        <taxon>Cellulomonas</taxon>
    </lineage>
</organism>
<feature type="transmembrane region" description="Helical" evidence="10">
    <location>
        <begin position="487"/>
        <end position="510"/>
    </location>
</feature>
<comment type="pathway">
    <text evidence="2 10">Protein modification; protein glycosylation.</text>
</comment>
<dbReference type="Pfam" id="PF16192">
    <property type="entry name" value="PMT_4TMC"/>
    <property type="match status" value="1"/>
</dbReference>
<dbReference type="InterPro" id="IPR032421">
    <property type="entry name" value="PMT_4TMC"/>
</dbReference>
<dbReference type="Proteomes" id="UP000054314">
    <property type="component" value="Unassembled WGS sequence"/>
</dbReference>
<feature type="transmembrane region" description="Helical" evidence="10">
    <location>
        <begin position="429"/>
        <end position="446"/>
    </location>
</feature>
<evidence type="ECO:0000259" key="12">
    <source>
        <dbReference type="Pfam" id="PF02366"/>
    </source>
</evidence>
<feature type="transmembrane region" description="Helical" evidence="10">
    <location>
        <begin position="452"/>
        <end position="475"/>
    </location>
</feature>
<feature type="transmembrane region" description="Helical" evidence="10">
    <location>
        <begin position="40"/>
        <end position="58"/>
    </location>
</feature>
<dbReference type="PANTHER" id="PTHR10050:SF46">
    <property type="entry name" value="PROTEIN O-MANNOSYL-TRANSFERASE 2"/>
    <property type="match status" value="1"/>
</dbReference>
<dbReference type="Pfam" id="PF02366">
    <property type="entry name" value="PMT"/>
    <property type="match status" value="1"/>
</dbReference>
<comment type="similarity">
    <text evidence="3 10">Belongs to the glycosyltransferase 39 family.</text>
</comment>
<accession>A0A0A0C1V9</accession>
<evidence type="ECO:0000256" key="4">
    <source>
        <dbReference type="ARBA" id="ARBA00022676"/>
    </source>
</evidence>
<evidence type="ECO:0000256" key="10">
    <source>
        <dbReference type="RuleBase" id="RU367007"/>
    </source>
</evidence>
<dbReference type="EC" id="2.4.1.-" evidence="10"/>
<evidence type="ECO:0000256" key="6">
    <source>
        <dbReference type="ARBA" id="ARBA00022692"/>
    </source>
</evidence>
<keyword evidence="4 10" id="KW-0328">Glycosyltransferase</keyword>
<dbReference type="GO" id="GO:0005886">
    <property type="term" value="C:plasma membrane"/>
    <property type="evidence" value="ECO:0007669"/>
    <property type="project" value="UniProtKB-SubCell"/>
</dbReference>
<comment type="function">
    <text evidence="10">Protein O-mannosyltransferase that catalyzes the transfer of a single mannose residue from a polyprenol phospho-mannosyl lipidic donor to the hydroxyl group of selected serine and threonine residues in acceptor proteins.</text>
</comment>
<feature type="domain" description="Protein O-mannosyl-transferase C-terminal four TM" evidence="13">
    <location>
        <begin position="339"/>
        <end position="474"/>
    </location>
</feature>
<keyword evidence="6 10" id="KW-0812">Transmembrane</keyword>
<comment type="subcellular location">
    <subcellularLocation>
        <location evidence="10">Cell membrane</location>
    </subcellularLocation>
    <subcellularLocation>
        <location evidence="1">Endomembrane system</location>
        <topology evidence="1">Multi-pass membrane protein</topology>
    </subcellularLocation>
</comment>
<reference evidence="14 15" key="1">
    <citation type="submission" date="2013-08" db="EMBL/GenBank/DDBJ databases">
        <title>Genome sequencing of Cellulomonas bogoriensis 69B4.</title>
        <authorList>
            <person name="Chen F."/>
            <person name="Li Y."/>
            <person name="Wang G."/>
        </authorList>
    </citation>
    <scope>NUCLEOTIDE SEQUENCE [LARGE SCALE GENOMIC DNA]</scope>
    <source>
        <strain evidence="14 15">69B4</strain>
    </source>
</reference>